<reference evidence="1 2" key="1">
    <citation type="journal article" date="2018" name="Sci. Rep.">
        <title>Genomic signatures of local adaptation to the degree of environmental predictability in rotifers.</title>
        <authorList>
            <person name="Franch-Gras L."/>
            <person name="Hahn C."/>
            <person name="Garcia-Roger E.M."/>
            <person name="Carmona M.J."/>
            <person name="Serra M."/>
            <person name="Gomez A."/>
        </authorList>
    </citation>
    <scope>NUCLEOTIDE SEQUENCE [LARGE SCALE GENOMIC DNA]</scope>
    <source>
        <strain evidence="1">HYR1</strain>
    </source>
</reference>
<keyword evidence="2" id="KW-1185">Reference proteome</keyword>
<sequence length="78" mass="9226">MVKLYQFVIKKQQQENMFKYLFNLIKIVDNVCCRVRPRALCTNLVNLSSSVPLQAINCNWQTRKKIRYSSKQSLQLCV</sequence>
<organism evidence="1 2">
    <name type="scientific">Brachionus plicatilis</name>
    <name type="common">Marine rotifer</name>
    <name type="synonym">Brachionus muelleri</name>
    <dbReference type="NCBI Taxonomy" id="10195"/>
    <lineage>
        <taxon>Eukaryota</taxon>
        <taxon>Metazoa</taxon>
        <taxon>Spiralia</taxon>
        <taxon>Gnathifera</taxon>
        <taxon>Rotifera</taxon>
        <taxon>Eurotatoria</taxon>
        <taxon>Monogononta</taxon>
        <taxon>Pseudotrocha</taxon>
        <taxon>Ploima</taxon>
        <taxon>Brachionidae</taxon>
        <taxon>Brachionus</taxon>
    </lineage>
</organism>
<evidence type="ECO:0000313" key="2">
    <source>
        <dbReference type="Proteomes" id="UP000276133"/>
    </source>
</evidence>
<gene>
    <name evidence="1" type="ORF">BpHYR1_012523</name>
</gene>
<dbReference type="Proteomes" id="UP000276133">
    <property type="component" value="Unassembled WGS sequence"/>
</dbReference>
<proteinExistence type="predicted"/>
<dbReference type="AlphaFoldDB" id="A0A3M7SCD1"/>
<evidence type="ECO:0000313" key="1">
    <source>
        <dbReference type="EMBL" id="RNA33456.1"/>
    </source>
</evidence>
<dbReference type="EMBL" id="REGN01001634">
    <property type="protein sequence ID" value="RNA33456.1"/>
    <property type="molecule type" value="Genomic_DNA"/>
</dbReference>
<comment type="caution">
    <text evidence="1">The sequence shown here is derived from an EMBL/GenBank/DDBJ whole genome shotgun (WGS) entry which is preliminary data.</text>
</comment>
<protein>
    <submittedName>
        <fullName evidence="1">Uncharacterized protein</fullName>
    </submittedName>
</protein>
<name>A0A3M7SCD1_BRAPC</name>
<accession>A0A3M7SCD1</accession>